<dbReference type="eggNOG" id="ENOG5032MFT">
    <property type="taxonomic scope" value="Bacteria"/>
</dbReference>
<gene>
    <name evidence="1" type="ordered locus">CHAB381_0867</name>
</gene>
<dbReference type="EMBL" id="CP000776">
    <property type="protein sequence ID" value="ABS50884.1"/>
    <property type="molecule type" value="Genomic_DNA"/>
</dbReference>
<protein>
    <recommendedName>
        <fullName evidence="3">Phage-Barnase-EndoU-ColicinE5/D-RelE like nuclease 3 domain-containing protein</fullName>
    </recommendedName>
</protein>
<evidence type="ECO:0000313" key="2">
    <source>
        <dbReference type="Proteomes" id="UP000002407"/>
    </source>
</evidence>
<dbReference type="RefSeq" id="WP_012108722.1">
    <property type="nucleotide sequence ID" value="NC_009714.1"/>
</dbReference>
<evidence type="ECO:0000313" key="1">
    <source>
        <dbReference type="EMBL" id="ABS50884.1"/>
    </source>
</evidence>
<proteinExistence type="predicted"/>
<reference evidence="2" key="1">
    <citation type="submission" date="2007-07" db="EMBL/GenBank/DDBJ databases">
        <title>Complete genome sequence of Campylobacter hominis ATCC BAA-381, a commensal isolated from the human gastrointestinal tract.</title>
        <authorList>
            <person name="Fouts D.E."/>
            <person name="Mongodin E.F."/>
            <person name="Puiu D."/>
            <person name="Sebastian Y."/>
            <person name="Miller W.G."/>
            <person name="Mandrell R.E."/>
            <person name="Nelson K.E."/>
        </authorList>
    </citation>
    <scope>NUCLEOTIDE SEQUENCE [LARGE SCALE GENOMIC DNA]</scope>
    <source>
        <strain evidence="2">ATCC BAA-381 / LMG 19568 / NCTC 13146 / CH001A</strain>
    </source>
</reference>
<organism evidence="1 2">
    <name type="scientific">Campylobacter hominis (strain ATCC BAA-381 / DSM 21671 / CCUG 45161 / LMG 19568 / NCTC 13146 / CH001A)</name>
    <dbReference type="NCBI Taxonomy" id="360107"/>
    <lineage>
        <taxon>Bacteria</taxon>
        <taxon>Pseudomonadati</taxon>
        <taxon>Campylobacterota</taxon>
        <taxon>Epsilonproteobacteria</taxon>
        <taxon>Campylobacterales</taxon>
        <taxon>Campylobacteraceae</taxon>
        <taxon>Campylobacter</taxon>
    </lineage>
</organism>
<dbReference type="Proteomes" id="UP000002407">
    <property type="component" value="Chromosome"/>
</dbReference>
<dbReference type="OrthoDB" id="5363761at2"/>
<evidence type="ECO:0008006" key="3">
    <source>
        <dbReference type="Google" id="ProtNLM"/>
    </source>
</evidence>
<name>A7I1P0_CAMHC</name>
<dbReference type="STRING" id="360107.CHAB381_0867"/>
<keyword evidence="2" id="KW-1185">Reference proteome</keyword>
<dbReference type="HOGENOM" id="CLU_828164_0_0_7"/>
<dbReference type="KEGG" id="cha:CHAB381_0867"/>
<sequence length="335" mass="37700">MFDSKGDVYRTLKSLRDIHDYAGDSFKNPDVAYMASKLNDKKMNDVAISRDSGGTIHLNRNRDIRGIDRQMFKSAVGAGNSQHRQLVSVPQMNTSKEHFSPTYAGIIPQNAKDLSKNPLLSFIKPENRPDISQNPFLNIGEKRNISDNNIANEAKNILQQQKLNKYEQGIKALNEIDITKLTPKQTQIVDVFKGKRAASTLQAKDLSDLVTLEQGSRNFGAKKIMVKHAGIQKTGGLSGEELANIEQVLKNGNILKNSFELFDDKLRYAYETEQNGIKLHLVVDEFNNGKKVFDYYGNRNFIEADKGHSLKSAHNEIIPQSNKNGNMKKRSLLFC</sequence>
<accession>A7I1P0</accession>
<dbReference type="AlphaFoldDB" id="A7I1P0"/>